<keyword evidence="1" id="KW-1133">Transmembrane helix</keyword>
<evidence type="ECO:0000256" key="1">
    <source>
        <dbReference type="SAM" id="Phobius"/>
    </source>
</evidence>
<dbReference type="GeneID" id="24920413"/>
<feature type="domain" description="Phospholipid/glycerol acyltransferase" evidence="2">
    <location>
        <begin position="72"/>
        <end position="189"/>
    </location>
</feature>
<reference evidence="3" key="1">
    <citation type="submission" date="2010-02" db="EMBL/GenBank/DDBJ databases">
        <title>Sequencing and annotation of the Blastocystis hominis genome.</title>
        <authorList>
            <person name="Wincker P."/>
        </authorList>
    </citation>
    <scope>NUCLEOTIDE SEQUENCE</scope>
    <source>
        <strain evidence="3">Singapore isolate B</strain>
    </source>
</reference>
<dbReference type="OrthoDB" id="202234at2759"/>
<protein>
    <recommendedName>
        <fullName evidence="2">Phospholipid/glycerol acyltransferase domain-containing protein</fullName>
    </recommendedName>
</protein>
<name>D8M6K8_BLAHO</name>
<proteinExistence type="predicted"/>
<keyword evidence="1" id="KW-0812">Transmembrane</keyword>
<accession>D8M6K8</accession>
<sequence>MSKLRLYVNRFFNILQLAAIYVYINAYCLYYAFYVMITGHGNIGNLLRTLASSLGPQYTCVKGSEKIRGGKTMYFVNHRSWADFFVDGDMITGCSYLSRMAVIFAFPSACLCGYLNQFIWFFKRKRGISREWFTHFFDENWKARPDHGVIVYPEGHRFKGEGTLQLKTGVMEVAYNLKVPCQIVLSNGKENIMDEISLKINRNVILTICVSKVLDPTKFATKEEWFDYVKAEWEATYTKLHSSETDGRLFVGSLPGVLEKGTGLETAPPHRRQTAILYTLAVVSVVVALIALCWLRVCYKQKRFETDRESIARAVAAPLPVCVVGISR</sequence>
<dbReference type="InParanoid" id="D8M6K8"/>
<dbReference type="SMART" id="SM00563">
    <property type="entry name" value="PlsC"/>
    <property type="match status" value="1"/>
</dbReference>
<keyword evidence="1" id="KW-0472">Membrane</keyword>
<dbReference type="Pfam" id="PF01553">
    <property type="entry name" value="Acyltransferase"/>
    <property type="match status" value="1"/>
</dbReference>
<dbReference type="AlphaFoldDB" id="D8M6K8"/>
<dbReference type="RefSeq" id="XP_012897474.1">
    <property type="nucleotide sequence ID" value="XM_013042020.1"/>
</dbReference>
<dbReference type="SUPFAM" id="SSF69593">
    <property type="entry name" value="Glycerol-3-phosphate (1)-acyltransferase"/>
    <property type="match status" value="1"/>
</dbReference>
<dbReference type="Proteomes" id="UP000008312">
    <property type="component" value="Unassembled WGS sequence"/>
</dbReference>
<organism evidence="3">
    <name type="scientific">Blastocystis hominis</name>
    <dbReference type="NCBI Taxonomy" id="12968"/>
    <lineage>
        <taxon>Eukaryota</taxon>
        <taxon>Sar</taxon>
        <taxon>Stramenopiles</taxon>
        <taxon>Bigyra</taxon>
        <taxon>Opalozoa</taxon>
        <taxon>Opalinata</taxon>
        <taxon>Blastocystidae</taxon>
        <taxon>Blastocystis</taxon>
    </lineage>
</organism>
<evidence type="ECO:0000313" key="4">
    <source>
        <dbReference type="Proteomes" id="UP000008312"/>
    </source>
</evidence>
<evidence type="ECO:0000313" key="3">
    <source>
        <dbReference type="EMBL" id="CBK23426.2"/>
    </source>
</evidence>
<dbReference type="InterPro" id="IPR002123">
    <property type="entry name" value="Plipid/glycerol_acylTrfase"/>
</dbReference>
<dbReference type="OMA" id="FFAYLNT"/>
<evidence type="ECO:0000259" key="2">
    <source>
        <dbReference type="SMART" id="SM00563"/>
    </source>
</evidence>
<keyword evidence="4" id="KW-1185">Reference proteome</keyword>
<dbReference type="GO" id="GO:0016746">
    <property type="term" value="F:acyltransferase activity"/>
    <property type="evidence" value="ECO:0007669"/>
    <property type="project" value="InterPro"/>
</dbReference>
<feature type="transmembrane region" description="Helical" evidence="1">
    <location>
        <begin position="12"/>
        <end position="37"/>
    </location>
</feature>
<gene>
    <name evidence="3" type="ORF">GSBLH_T00003309001</name>
</gene>
<feature type="transmembrane region" description="Helical" evidence="1">
    <location>
        <begin position="100"/>
        <end position="122"/>
    </location>
</feature>
<feature type="transmembrane region" description="Helical" evidence="1">
    <location>
        <begin position="275"/>
        <end position="297"/>
    </location>
</feature>
<dbReference type="EMBL" id="FN668661">
    <property type="protein sequence ID" value="CBK23426.2"/>
    <property type="molecule type" value="Genomic_DNA"/>
</dbReference>